<evidence type="ECO:0000256" key="2">
    <source>
        <dbReference type="ARBA" id="ARBA00023125"/>
    </source>
</evidence>
<evidence type="ECO:0000256" key="1">
    <source>
        <dbReference type="ARBA" id="ARBA00023015"/>
    </source>
</evidence>
<keyword evidence="3" id="KW-0804">Transcription</keyword>
<gene>
    <name evidence="5" type="ORF">UCMB321_2646</name>
</gene>
<keyword evidence="2" id="KW-0238">DNA-binding</keyword>
<dbReference type="Gene3D" id="1.10.10.10">
    <property type="entry name" value="Winged helix-like DNA-binding domain superfamily/Winged helix DNA-binding domain"/>
    <property type="match status" value="1"/>
</dbReference>
<dbReference type="STRING" id="226910.UCMB321_2646"/>
<organism evidence="5 6">
    <name type="scientific">Pseudomonas batumici</name>
    <dbReference type="NCBI Taxonomy" id="226910"/>
    <lineage>
        <taxon>Bacteria</taxon>
        <taxon>Pseudomonadati</taxon>
        <taxon>Pseudomonadota</taxon>
        <taxon>Gammaproteobacteria</taxon>
        <taxon>Pseudomonadales</taxon>
        <taxon>Pseudomonadaceae</taxon>
        <taxon>Pseudomonas</taxon>
    </lineage>
</organism>
<dbReference type="InterPro" id="IPR039422">
    <property type="entry name" value="MarR/SlyA-like"/>
</dbReference>
<accession>A0A0C2I957</accession>
<dbReference type="RefSeq" id="WP_040067421.1">
    <property type="nucleotide sequence ID" value="NZ_JXDG01000035.1"/>
</dbReference>
<dbReference type="SMART" id="SM00347">
    <property type="entry name" value="HTH_MARR"/>
    <property type="match status" value="1"/>
</dbReference>
<sequence>MLPVNQPLGIAQCNCSAIRKASRQISRFYDAHLEPSGLRITQYLTLAALYELGSAAINTLAERLDIERTAMGKMAGFLEREGLISIRPSPSDGRSRLVALTEEGMSLFKRAAPLWEEAQREFEQLNGTEQVTSLRQDLARVKVGDRVGISDD</sequence>
<dbReference type="Pfam" id="PF01047">
    <property type="entry name" value="MarR"/>
    <property type="match status" value="1"/>
</dbReference>
<dbReference type="GO" id="GO:0003700">
    <property type="term" value="F:DNA-binding transcription factor activity"/>
    <property type="evidence" value="ECO:0007669"/>
    <property type="project" value="InterPro"/>
</dbReference>
<keyword evidence="1" id="KW-0805">Transcription regulation</keyword>
<dbReference type="GO" id="GO:0003677">
    <property type="term" value="F:DNA binding"/>
    <property type="evidence" value="ECO:0007669"/>
    <property type="project" value="UniProtKB-KW"/>
</dbReference>
<proteinExistence type="predicted"/>
<evidence type="ECO:0000313" key="5">
    <source>
        <dbReference type="EMBL" id="KIH83520.1"/>
    </source>
</evidence>
<dbReference type="OrthoDB" id="8795430at2"/>
<dbReference type="Proteomes" id="UP000031535">
    <property type="component" value="Unassembled WGS sequence"/>
</dbReference>
<dbReference type="PANTHER" id="PTHR33164">
    <property type="entry name" value="TRANSCRIPTIONAL REGULATOR, MARR FAMILY"/>
    <property type="match status" value="1"/>
</dbReference>
<dbReference type="InterPro" id="IPR023187">
    <property type="entry name" value="Tscrpt_reg_MarR-type_CS"/>
</dbReference>
<dbReference type="GO" id="GO:0006950">
    <property type="term" value="P:response to stress"/>
    <property type="evidence" value="ECO:0007669"/>
    <property type="project" value="TreeGrafter"/>
</dbReference>
<dbReference type="PANTHER" id="PTHR33164:SF105">
    <property type="entry name" value="TRANSCRIPTIONAL REPRESSOR PROTEIN-RELATED"/>
    <property type="match status" value="1"/>
</dbReference>
<dbReference type="PRINTS" id="PR00598">
    <property type="entry name" value="HTHMARR"/>
</dbReference>
<dbReference type="AlphaFoldDB" id="A0A0C2I957"/>
<dbReference type="SUPFAM" id="SSF46785">
    <property type="entry name" value="Winged helix' DNA-binding domain"/>
    <property type="match status" value="1"/>
</dbReference>
<reference evidence="5 6" key="1">
    <citation type="submission" date="2015-01" db="EMBL/GenBank/DDBJ databases">
        <title>Complete genome of Pseudomonas batumici UCM B-321 producer of the batumin antibiotic with strong antistaphilococcal and potential anticancer activity.</title>
        <authorList>
            <person name="Klochko V.V."/>
            <person name="Zelena L.B."/>
            <person name="Elena K.A."/>
            <person name="Reva O.N."/>
        </authorList>
    </citation>
    <scope>NUCLEOTIDE SEQUENCE [LARGE SCALE GENOMIC DNA]</scope>
    <source>
        <strain evidence="5 6">UCM B-321</strain>
    </source>
</reference>
<name>A0A0C2I957_9PSED</name>
<dbReference type="InterPro" id="IPR000835">
    <property type="entry name" value="HTH_MarR-typ"/>
</dbReference>
<dbReference type="InterPro" id="IPR036388">
    <property type="entry name" value="WH-like_DNA-bd_sf"/>
</dbReference>
<keyword evidence="6" id="KW-1185">Reference proteome</keyword>
<protein>
    <submittedName>
        <fullName evidence="5">Transcriptional regulator, MarR family</fullName>
    </submittedName>
</protein>
<comment type="caution">
    <text evidence="5">The sequence shown here is derived from an EMBL/GenBank/DDBJ whole genome shotgun (WGS) entry which is preliminary data.</text>
</comment>
<dbReference type="PROSITE" id="PS01117">
    <property type="entry name" value="HTH_MARR_1"/>
    <property type="match status" value="1"/>
</dbReference>
<dbReference type="PATRIC" id="fig|226910.6.peg.2636"/>
<dbReference type="EMBL" id="JXDG01000035">
    <property type="protein sequence ID" value="KIH83520.1"/>
    <property type="molecule type" value="Genomic_DNA"/>
</dbReference>
<evidence type="ECO:0000313" key="6">
    <source>
        <dbReference type="Proteomes" id="UP000031535"/>
    </source>
</evidence>
<feature type="domain" description="HTH marR-type" evidence="4">
    <location>
        <begin position="1"/>
        <end position="143"/>
    </location>
</feature>
<evidence type="ECO:0000259" key="4">
    <source>
        <dbReference type="PROSITE" id="PS50995"/>
    </source>
</evidence>
<dbReference type="InterPro" id="IPR036390">
    <property type="entry name" value="WH_DNA-bd_sf"/>
</dbReference>
<evidence type="ECO:0000256" key="3">
    <source>
        <dbReference type="ARBA" id="ARBA00023163"/>
    </source>
</evidence>
<dbReference type="PROSITE" id="PS50995">
    <property type="entry name" value="HTH_MARR_2"/>
    <property type="match status" value="1"/>
</dbReference>